<dbReference type="Pfam" id="PF21900">
    <property type="entry name" value="DUF6920"/>
    <property type="match status" value="1"/>
</dbReference>
<proteinExistence type="predicted"/>
<dbReference type="Proteomes" id="UP000183371">
    <property type="component" value="Unassembled WGS sequence"/>
</dbReference>
<dbReference type="AlphaFoldDB" id="A0A1I7DPJ5"/>
<evidence type="ECO:0000256" key="1">
    <source>
        <dbReference type="SAM" id="SignalP"/>
    </source>
</evidence>
<feature type="signal peptide" evidence="1">
    <location>
        <begin position="1"/>
        <end position="18"/>
    </location>
</feature>
<reference evidence="3" key="1">
    <citation type="submission" date="2016-10" db="EMBL/GenBank/DDBJ databases">
        <authorList>
            <person name="Varghese N."/>
            <person name="Submissions S."/>
        </authorList>
    </citation>
    <scope>NUCLEOTIDE SEQUENCE [LARGE SCALE GENOMIC DNA]</scope>
    <source>
        <strain evidence="3">DSM 17465</strain>
    </source>
</reference>
<gene>
    <name evidence="2" type="ORF">SAMN05444141_109288</name>
</gene>
<dbReference type="EMBL" id="FPBD01000009">
    <property type="protein sequence ID" value="SFU13621.1"/>
    <property type="molecule type" value="Genomic_DNA"/>
</dbReference>
<organism evidence="2 3">
    <name type="scientific">Pseudovibrio denitrificans</name>
    <dbReference type="NCBI Taxonomy" id="258256"/>
    <lineage>
        <taxon>Bacteria</taxon>
        <taxon>Pseudomonadati</taxon>
        <taxon>Pseudomonadota</taxon>
        <taxon>Alphaproteobacteria</taxon>
        <taxon>Hyphomicrobiales</taxon>
        <taxon>Stappiaceae</taxon>
        <taxon>Pseudovibrio</taxon>
    </lineage>
</organism>
<sequence>MRLLKITFALSLSVTALATTVIAYSTWRTEADIKAHRKNVISLAQKVQVPVWDEAAFSELPQVVQRYFQFTFPNGPANISHVSMKMEGQFRRPQMESFAPTTAEQVAAANTPALAFSATTPIIPGVWARAYDAYANAKMEMKAKILSTLTVVDEEETPELNTTSLRRWLLESPLYPTALLPGGPVTWEAIDNSRARATVAMSGYSASLVATFREDGSLERFDAEEDGDLTTSYHGSGEHVYRSEYKEVSGMMIPHKFTIARAAKGKLMPFWDGYLTNITFGSF</sequence>
<feature type="chain" id="PRO_5010374847" evidence="1">
    <location>
        <begin position="19"/>
        <end position="283"/>
    </location>
</feature>
<name>A0A1I7DPJ5_9HYPH</name>
<dbReference type="InterPro" id="IPR054213">
    <property type="entry name" value="DUF6920"/>
</dbReference>
<protein>
    <submittedName>
        <fullName evidence="2">Uncharacterized protein</fullName>
    </submittedName>
</protein>
<evidence type="ECO:0000313" key="3">
    <source>
        <dbReference type="Proteomes" id="UP000183371"/>
    </source>
</evidence>
<evidence type="ECO:0000313" key="2">
    <source>
        <dbReference type="EMBL" id="SFU13621.1"/>
    </source>
</evidence>
<keyword evidence="3" id="KW-1185">Reference proteome</keyword>
<keyword evidence="1" id="KW-0732">Signal</keyword>
<dbReference type="RefSeq" id="WP_083417410.1">
    <property type="nucleotide sequence ID" value="NZ_FPBD01000009.1"/>
</dbReference>
<accession>A0A1I7DPJ5</accession>